<evidence type="ECO:0000313" key="10">
    <source>
        <dbReference type="EMBL" id="SGY92142.1"/>
    </source>
</evidence>
<dbReference type="HOGENOM" id="CLU_156524_2_0_6"/>
<gene>
    <name evidence="8" type="primary">ftsL</name>
    <name evidence="10" type="ORF">MT2528_2321</name>
    <name evidence="11" type="ORF">NVI5450_2521</name>
</gene>
<reference evidence="10 12" key="2">
    <citation type="submission" date="2016-11" db="EMBL/GenBank/DDBJ databases">
        <authorList>
            <person name="Klemetsen T."/>
        </authorList>
    </citation>
    <scope>NUCLEOTIDE SEQUENCE [LARGE SCALE GENOMIC DNA]</scope>
    <source>
        <strain evidence="10">MT 2528</strain>
    </source>
</reference>
<evidence type="ECO:0000256" key="8">
    <source>
        <dbReference type="HAMAP-Rule" id="MF_00910"/>
    </source>
</evidence>
<evidence type="ECO:0000256" key="7">
    <source>
        <dbReference type="ARBA" id="ARBA00023306"/>
    </source>
</evidence>
<dbReference type="EMBL" id="FPLJ01000052">
    <property type="protein sequence ID" value="SGY92142.1"/>
    <property type="molecule type" value="Genomic_DNA"/>
</dbReference>
<dbReference type="AlphaFoldDB" id="A0A090INI3"/>
<dbReference type="GO" id="GO:0005886">
    <property type="term" value="C:plasma membrane"/>
    <property type="evidence" value="ECO:0007669"/>
    <property type="project" value="UniProtKB-SubCell"/>
</dbReference>
<keyword evidence="5 8" id="KW-1133">Transmembrane helix</keyword>
<dbReference type="STRING" id="80854.MVIS_4192"/>
<keyword evidence="8" id="KW-0997">Cell inner membrane</keyword>
<dbReference type="Proteomes" id="UP000183794">
    <property type="component" value="Unassembled WGS sequence"/>
</dbReference>
<evidence type="ECO:0000256" key="4">
    <source>
        <dbReference type="ARBA" id="ARBA00022692"/>
    </source>
</evidence>
<dbReference type="GeneID" id="61296178"/>
<protein>
    <recommendedName>
        <fullName evidence="8 9">Cell division protein FtsL</fullName>
    </recommendedName>
</protein>
<comment type="function">
    <text evidence="8">Essential cell division protein. May link together the upstream cell division proteins, which are predominantly cytoplasmic, with the downstream cell division proteins, which are predominantly periplasmic.</text>
</comment>
<dbReference type="HAMAP" id="MF_00910">
    <property type="entry name" value="FtsL"/>
    <property type="match status" value="1"/>
</dbReference>
<dbReference type="PANTHER" id="PTHR37479">
    <property type="entry name" value="CELL DIVISION PROTEIN FTSL"/>
    <property type="match status" value="1"/>
</dbReference>
<dbReference type="NCBIfam" id="TIGR02209">
    <property type="entry name" value="ftsL_broad"/>
    <property type="match status" value="1"/>
</dbReference>
<reference evidence="11 13" key="1">
    <citation type="submission" date="2016-11" db="EMBL/GenBank/DDBJ databases">
        <authorList>
            <person name="Jaros S."/>
            <person name="Januszkiewicz K."/>
            <person name="Wedrychowicz H."/>
        </authorList>
    </citation>
    <scope>NUCLEOTIDE SEQUENCE [LARGE SCALE GENOMIC DNA]</scope>
    <source>
        <strain evidence="11">NVI 5450</strain>
    </source>
</reference>
<feature type="transmembrane region" description="Helical" evidence="8">
    <location>
        <begin position="22"/>
        <end position="40"/>
    </location>
</feature>
<dbReference type="GO" id="GO:0043093">
    <property type="term" value="P:FtsZ-dependent cytokinesis"/>
    <property type="evidence" value="ECO:0007669"/>
    <property type="project" value="UniProtKB-UniRule"/>
</dbReference>
<comment type="subunit">
    <text evidence="8">Part of a complex composed of FtsB, FtsL and FtsQ.</text>
</comment>
<dbReference type="RefSeq" id="WP_045112124.1">
    <property type="nucleotide sequence ID" value="NZ_CAWQZC010000139.1"/>
</dbReference>
<keyword evidence="2 8" id="KW-1003">Cell membrane</keyword>
<comment type="similarity">
    <text evidence="8">Belongs to the FtsL family.</text>
</comment>
<keyword evidence="6 8" id="KW-0472">Membrane</keyword>
<evidence type="ECO:0000313" key="11">
    <source>
        <dbReference type="EMBL" id="SGZ02169.1"/>
    </source>
</evidence>
<keyword evidence="3 8" id="KW-0132">Cell division</keyword>
<dbReference type="KEGG" id="mvs:MVIS_4192"/>
<evidence type="ECO:0000256" key="3">
    <source>
        <dbReference type="ARBA" id="ARBA00022618"/>
    </source>
</evidence>
<organism evidence="11 13">
    <name type="scientific">Moritella viscosa</name>
    <dbReference type="NCBI Taxonomy" id="80854"/>
    <lineage>
        <taxon>Bacteria</taxon>
        <taxon>Pseudomonadati</taxon>
        <taxon>Pseudomonadota</taxon>
        <taxon>Gammaproteobacteria</taxon>
        <taxon>Alteromonadales</taxon>
        <taxon>Moritellaceae</taxon>
        <taxon>Moritella</taxon>
    </lineage>
</organism>
<dbReference type="Proteomes" id="UP000182660">
    <property type="component" value="Unassembled WGS sequence"/>
</dbReference>
<proteinExistence type="inferred from homology"/>
<dbReference type="Pfam" id="PF04999">
    <property type="entry name" value="FtsL"/>
    <property type="match status" value="1"/>
</dbReference>
<dbReference type="InterPro" id="IPR011922">
    <property type="entry name" value="Cell_div_FtsL"/>
</dbReference>
<accession>A0A090INI3</accession>
<evidence type="ECO:0000256" key="2">
    <source>
        <dbReference type="ARBA" id="ARBA00022475"/>
    </source>
</evidence>
<dbReference type="OrthoDB" id="6196803at2"/>
<evidence type="ECO:0000256" key="9">
    <source>
        <dbReference type="NCBIfam" id="TIGR02209"/>
    </source>
</evidence>
<keyword evidence="7 8" id="KW-0131">Cell cycle</keyword>
<sequence>MFGIKWDLGKVIMTDIGQHKRVVSLLFAILISAFAVIMLTHETRLKTNNKEQLLTQRDLADIEWRNLLLEQSTLEEHSKIEYTAKHKLGMYRPSTAEEKLVTQQ</sequence>
<dbReference type="GO" id="GO:0032153">
    <property type="term" value="C:cell division site"/>
    <property type="evidence" value="ECO:0007669"/>
    <property type="project" value="UniProtKB-UniRule"/>
</dbReference>
<dbReference type="EMBL" id="FPLD01000066">
    <property type="protein sequence ID" value="SGZ02169.1"/>
    <property type="molecule type" value="Genomic_DNA"/>
</dbReference>
<keyword evidence="4 8" id="KW-0812">Transmembrane</keyword>
<dbReference type="PANTHER" id="PTHR37479:SF1">
    <property type="entry name" value="CELL DIVISION PROTEIN FTSL"/>
    <property type="match status" value="1"/>
</dbReference>
<dbReference type="PATRIC" id="fig|80854.5.peg.4446"/>
<keyword evidence="12" id="KW-1185">Reference proteome</keyword>
<evidence type="ECO:0000256" key="6">
    <source>
        <dbReference type="ARBA" id="ARBA00023136"/>
    </source>
</evidence>
<evidence type="ECO:0000256" key="5">
    <source>
        <dbReference type="ARBA" id="ARBA00022989"/>
    </source>
</evidence>
<evidence type="ECO:0000313" key="13">
    <source>
        <dbReference type="Proteomes" id="UP000183794"/>
    </source>
</evidence>
<comment type="subcellular location">
    <subcellularLocation>
        <location evidence="8">Cell inner membrane</location>
        <topology evidence="8">Single-pass type II membrane protein</topology>
    </subcellularLocation>
    <subcellularLocation>
        <location evidence="1">Cell membrane</location>
        <topology evidence="1">Single-pass type II membrane protein</topology>
    </subcellularLocation>
    <text evidence="8">Localizes to the division septum where it forms a ring structure.</text>
</comment>
<evidence type="ECO:0000256" key="1">
    <source>
        <dbReference type="ARBA" id="ARBA00004401"/>
    </source>
</evidence>
<name>A0A090INI3_9GAMM</name>
<evidence type="ECO:0000313" key="12">
    <source>
        <dbReference type="Proteomes" id="UP000182660"/>
    </source>
</evidence>